<evidence type="ECO:0000313" key="3">
    <source>
        <dbReference type="EMBL" id="MCE7511423.1"/>
    </source>
</evidence>
<dbReference type="InterPro" id="IPR011856">
    <property type="entry name" value="tRNA_endonuc-like_dom_sf"/>
</dbReference>
<dbReference type="GO" id="GO:0004519">
    <property type="term" value="F:endonuclease activity"/>
    <property type="evidence" value="ECO:0007669"/>
    <property type="project" value="UniProtKB-KW"/>
</dbReference>
<evidence type="ECO:0000259" key="1">
    <source>
        <dbReference type="Pfam" id="PF08721"/>
    </source>
</evidence>
<dbReference type="InterPro" id="IPR011335">
    <property type="entry name" value="Restrct_endonuc-II-like"/>
</dbReference>
<comment type="caution">
    <text evidence="3">The sequence shown here is derived from an EMBL/GenBank/DDBJ whole genome shotgun (WGS) entry which is preliminary data.</text>
</comment>
<evidence type="ECO:0000313" key="4">
    <source>
        <dbReference type="Proteomes" id="UP001107961"/>
    </source>
</evidence>
<dbReference type="AlphaFoldDB" id="A0A9Q3ZF26"/>
<dbReference type="CDD" id="cd22362">
    <property type="entry name" value="TnsA_endonuclease-like"/>
    <property type="match status" value="1"/>
</dbReference>
<dbReference type="Gene3D" id="1.10.10.10">
    <property type="entry name" value="Winged helix-like DNA-binding domain superfamily/Winged helix DNA-binding domain"/>
    <property type="match status" value="1"/>
</dbReference>
<dbReference type="SUPFAM" id="SSF46785">
    <property type="entry name" value="Winged helix' DNA-binding domain"/>
    <property type="match status" value="1"/>
</dbReference>
<organism evidence="3 4">
    <name type="scientific">Alloalcanivorax xenomutans</name>
    <dbReference type="NCBI Taxonomy" id="1094342"/>
    <lineage>
        <taxon>Bacteria</taxon>
        <taxon>Pseudomonadati</taxon>
        <taxon>Pseudomonadota</taxon>
        <taxon>Gammaproteobacteria</taxon>
        <taxon>Oceanospirillales</taxon>
        <taxon>Alcanivoracaceae</taxon>
        <taxon>Alloalcanivorax</taxon>
    </lineage>
</organism>
<accession>A0A9Q3ZF26</accession>
<dbReference type="Gene3D" id="3.40.1350.10">
    <property type="match status" value="1"/>
</dbReference>
<keyword evidence="3" id="KW-0540">Nuclease</keyword>
<dbReference type="InterPro" id="IPR014832">
    <property type="entry name" value="TnsA_C"/>
</dbReference>
<feature type="domain" description="TnsA endonuclease C-terminal" evidence="1">
    <location>
        <begin position="167"/>
        <end position="244"/>
    </location>
</feature>
<sequence length="273" mass="31175">MANYKLDKKTEKWIKENRGKGNGKDYHPWLTVRDLPSEGRSHRVMGHLTGRTHHFFSDTELAAFLLIEWNPDVIDIREQFPLRIEDTLSLAEQAKIPHPAASGYHQIMSSDFFVDLSTSTGPQSMAIQVKVSSDLMDPRTVEKLEIERRYWKRKGIPWYLITEKQMPSTVMANLDLLYSARLQDESLEVLFQSLPIYVSTLSDNPNSRLPDIGMLIDHSYSLEPGTSLARLRALAALRVLTFDISIPWNKLVSRDLHVVEDIGLLRAGYAANQ</sequence>
<name>A0A9Q3ZF26_9GAMM</name>
<dbReference type="RefSeq" id="WP_055099889.1">
    <property type="nucleotide sequence ID" value="NZ_CP102389.1"/>
</dbReference>
<keyword evidence="4" id="KW-1185">Reference proteome</keyword>
<dbReference type="InterPro" id="IPR014833">
    <property type="entry name" value="TnsA_N"/>
</dbReference>
<dbReference type="InterPro" id="IPR036388">
    <property type="entry name" value="WH-like_DNA-bd_sf"/>
</dbReference>
<keyword evidence="3" id="KW-0378">Hydrolase</keyword>
<keyword evidence="3" id="KW-0255">Endonuclease</keyword>
<dbReference type="Pfam" id="PF08721">
    <property type="entry name" value="Tn7_Tnp_TnsA_C"/>
    <property type="match status" value="1"/>
</dbReference>
<protein>
    <submittedName>
        <fullName evidence="3">Heteromeric transposase endonuclease subunit TnsA</fullName>
    </submittedName>
</protein>
<gene>
    <name evidence="3" type="ORF">LZG35_22605</name>
</gene>
<dbReference type="EMBL" id="JAJVKT010000087">
    <property type="protein sequence ID" value="MCE7511423.1"/>
    <property type="molecule type" value="Genomic_DNA"/>
</dbReference>
<evidence type="ECO:0000259" key="2">
    <source>
        <dbReference type="Pfam" id="PF08722"/>
    </source>
</evidence>
<reference evidence="3" key="1">
    <citation type="submission" date="2022-01" db="EMBL/GenBank/DDBJ databases">
        <authorList>
            <person name="Karlyshev A.V."/>
            <person name="Jaspars M."/>
        </authorList>
    </citation>
    <scope>NUCLEOTIDE SEQUENCE</scope>
    <source>
        <strain evidence="3">AGSA3-2</strain>
    </source>
</reference>
<dbReference type="Pfam" id="PF08722">
    <property type="entry name" value="Tn7_TnsA-like_N"/>
    <property type="match status" value="1"/>
</dbReference>
<dbReference type="GeneID" id="94688034"/>
<proteinExistence type="predicted"/>
<feature type="domain" description="TnsA endonuclease N-terminal" evidence="2">
    <location>
        <begin position="70"/>
        <end position="163"/>
    </location>
</feature>
<dbReference type="SUPFAM" id="SSF52980">
    <property type="entry name" value="Restriction endonuclease-like"/>
    <property type="match status" value="1"/>
</dbReference>
<dbReference type="GO" id="GO:0003676">
    <property type="term" value="F:nucleic acid binding"/>
    <property type="evidence" value="ECO:0007669"/>
    <property type="project" value="InterPro"/>
</dbReference>
<dbReference type="InterPro" id="IPR036390">
    <property type="entry name" value="WH_DNA-bd_sf"/>
</dbReference>
<dbReference type="Proteomes" id="UP001107961">
    <property type="component" value="Unassembled WGS sequence"/>
</dbReference>